<comment type="caution">
    <text evidence="2">The sequence shown here is derived from an EMBL/GenBank/DDBJ whole genome shotgun (WGS) entry which is preliminary data.</text>
</comment>
<accession>A0A4Y2TQ89</accession>
<organism evidence="2 3">
    <name type="scientific">Araneus ventricosus</name>
    <name type="common">Orbweaver spider</name>
    <name type="synonym">Epeira ventricosa</name>
    <dbReference type="NCBI Taxonomy" id="182803"/>
    <lineage>
        <taxon>Eukaryota</taxon>
        <taxon>Metazoa</taxon>
        <taxon>Ecdysozoa</taxon>
        <taxon>Arthropoda</taxon>
        <taxon>Chelicerata</taxon>
        <taxon>Arachnida</taxon>
        <taxon>Araneae</taxon>
        <taxon>Araneomorphae</taxon>
        <taxon>Entelegynae</taxon>
        <taxon>Araneoidea</taxon>
        <taxon>Araneidae</taxon>
        <taxon>Araneus</taxon>
    </lineage>
</organism>
<proteinExistence type="predicted"/>
<evidence type="ECO:0000313" key="2">
    <source>
        <dbReference type="EMBL" id="GBO02805.1"/>
    </source>
</evidence>
<dbReference type="EMBL" id="BGPR01030350">
    <property type="protein sequence ID" value="GBO02805.1"/>
    <property type="molecule type" value="Genomic_DNA"/>
</dbReference>
<reference evidence="2 3" key="1">
    <citation type="journal article" date="2019" name="Sci. Rep.">
        <title>Orb-weaving spider Araneus ventricosus genome elucidates the spidroin gene catalogue.</title>
        <authorList>
            <person name="Kono N."/>
            <person name="Nakamura H."/>
            <person name="Ohtoshi R."/>
            <person name="Moran D.A.P."/>
            <person name="Shinohara A."/>
            <person name="Yoshida Y."/>
            <person name="Fujiwara M."/>
            <person name="Mori M."/>
            <person name="Tomita M."/>
            <person name="Arakawa K."/>
        </authorList>
    </citation>
    <scope>NUCLEOTIDE SEQUENCE [LARGE SCALE GENOMIC DNA]</scope>
</reference>
<name>A0A4Y2TQ89_ARAVE</name>
<evidence type="ECO:0000256" key="1">
    <source>
        <dbReference type="SAM" id="MobiDB-lite"/>
    </source>
</evidence>
<dbReference type="Proteomes" id="UP000499080">
    <property type="component" value="Unassembled WGS sequence"/>
</dbReference>
<sequence>MEGEDDGTPKRIRADESEEPMALAASHDNEKVVFAHDTCKHKHIAERTLKMYSEKLNSLMRMLHILQKDEFLDPNTDPGYLDLKSKTEIAKETKDKQEKVM</sequence>
<dbReference type="AlphaFoldDB" id="A0A4Y2TQ89"/>
<evidence type="ECO:0000313" key="3">
    <source>
        <dbReference type="Proteomes" id="UP000499080"/>
    </source>
</evidence>
<keyword evidence="3" id="KW-1185">Reference proteome</keyword>
<gene>
    <name evidence="2" type="ORF">AVEN_8817_1</name>
</gene>
<feature type="region of interest" description="Disordered" evidence="1">
    <location>
        <begin position="1"/>
        <end position="20"/>
    </location>
</feature>
<protein>
    <submittedName>
        <fullName evidence="2">Uncharacterized protein</fullName>
    </submittedName>
</protein>